<evidence type="ECO:0000313" key="1">
    <source>
        <dbReference type="EMBL" id="THU72276.1"/>
    </source>
</evidence>
<reference evidence="1 2" key="1">
    <citation type="journal article" date="2019" name="Nat. Plants">
        <title>Genome sequencing of Musa balbisiana reveals subgenome evolution and function divergence in polyploid bananas.</title>
        <authorList>
            <person name="Yao X."/>
        </authorList>
    </citation>
    <scope>NUCLEOTIDE SEQUENCE [LARGE SCALE GENOMIC DNA]</scope>
    <source>
        <strain evidence="2">cv. DH-PKW</strain>
        <tissue evidence="1">Leaves</tissue>
    </source>
</reference>
<keyword evidence="2" id="KW-1185">Reference proteome</keyword>
<dbReference type="PANTHER" id="PTHR34373:SF9">
    <property type="entry name" value="SHUGOSHIN 2"/>
    <property type="match status" value="1"/>
</dbReference>
<dbReference type="STRING" id="52838.A0A4S8KB03"/>
<gene>
    <name evidence="1" type="ORF">C4D60_Mb04t10390</name>
</gene>
<dbReference type="GO" id="GO:0045144">
    <property type="term" value="P:meiotic sister chromatid segregation"/>
    <property type="evidence" value="ECO:0007669"/>
    <property type="project" value="InterPro"/>
</dbReference>
<organism evidence="1 2">
    <name type="scientific">Musa balbisiana</name>
    <name type="common">Banana</name>
    <dbReference type="NCBI Taxonomy" id="52838"/>
    <lineage>
        <taxon>Eukaryota</taxon>
        <taxon>Viridiplantae</taxon>
        <taxon>Streptophyta</taxon>
        <taxon>Embryophyta</taxon>
        <taxon>Tracheophyta</taxon>
        <taxon>Spermatophyta</taxon>
        <taxon>Magnoliopsida</taxon>
        <taxon>Liliopsida</taxon>
        <taxon>Zingiberales</taxon>
        <taxon>Musaceae</taxon>
        <taxon>Musa</taxon>
    </lineage>
</organism>
<dbReference type="PANTHER" id="PTHR34373">
    <property type="entry name" value="SHUGOSHIN 2"/>
    <property type="match status" value="1"/>
</dbReference>
<dbReference type="GO" id="GO:0000775">
    <property type="term" value="C:chromosome, centromeric region"/>
    <property type="evidence" value="ECO:0007669"/>
    <property type="project" value="InterPro"/>
</dbReference>
<dbReference type="GO" id="GO:0034090">
    <property type="term" value="P:maintenance of meiotic sister chromatid cohesion"/>
    <property type="evidence" value="ECO:0007669"/>
    <property type="project" value="InterPro"/>
</dbReference>
<name>A0A4S8KB03_MUSBA</name>
<protein>
    <submittedName>
        <fullName evidence="1">Uncharacterized protein</fullName>
    </submittedName>
</protein>
<proteinExistence type="predicted"/>
<comment type="caution">
    <text evidence="1">The sequence shown here is derived from an EMBL/GenBank/DDBJ whole genome shotgun (WGS) entry which is preliminary data.</text>
</comment>
<dbReference type="EMBL" id="PYDT01000001">
    <property type="protein sequence ID" value="THU72276.1"/>
    <property type="molecule type" value="Genomic_DNA"/>
</dbReference>
<evidence type="ECO:0000313" key="2">
    <source>
        <dbReference type="Proteomes" id="UP000317650"/>
    </source>
</evidence>
<accession>A0A4S8KB03</accession>
<dbReference type="AlphaFoldDB" id="A0A4S8KB03"/>
<dbReference type="InterPro" id="IPR044693">
    <property type="entry name" value="SGO_plant"/>
</dbReference>
<dbReference type="Proteomes" id="UP000317650">
    <property type="component" value="Chromosome 4"/>
</dbReference>
<sequence>MMCYPRSEAPLRGKRLSDITNAVSSRRAGMVGADVDQGNSNVISCPISKDCIVQLMKLYGSVALGPTALVDQEASEGKVDGRRRSLRTKSSGLKSESCEFVNDLLKRDDGRSPMTHQVGLEEKVVGRRSSFRTRSCSLKSESHESMELHKIDDAILPVTCQVPSEEKIDGRRKSLQRRSVYLKSESCEPTENSVEMEDAKFLVYTIKNENLHEEAIAH</sequence>